<dbReference type="InParanoid" id="A0A3N1HMU1"/>
<organism evidence="1 2">
    <name type="scientific">Pseudokineococcus lusitanus</name>
    <dbReference type="NCBI Taxonomy" id="763993"/>
    <lineage>
        <taxon>Bacteria</taxon>
        <taxon>Bacillati</taxon>
        <taxon>Actinomycetota</taxon>
        <taxon>Actinomycetes</taxon>
        <taxon>Kineosporiales</taxon>
        <taxon>Kineosporiaceae</taxon>
        <taxon>Pseudokineococcus</taxon>
    </lineage>
</organism>
<dbReference type="EMBL" id="RJKN01000003">
    <property type="protein sequence ID" value="ROP43785.1"/>
    <property type="molecule type" value="Genomic_DNA"/>
</dbReference>
<reference evidence="1 2" key="1">
    <citation type="journal article" date="2015" name="Stand. Genomic Sci.">
        <title>Genomic Encyclopedia of Bacterial and Archaeal Type Strains, Phase III: the genomes of soil and plant-associated and newly described type strains.</title>
        <authorList>
            <person name="Whitman W.B."/>
            <person name="Woyke T."/>
            <person name="Klenk H.P."/>
            <person name="Zhou Y."/>
            <person name="Lilburn T.G."/>
            <person name="Beck B.J."/>
            <person name="De Vos P."/>
            <person name="Vandamme P."/>
            <person name="Eisen J.A."/>
            <person name="Garrity G."/>
            <person name="Hugenholtz P."/>
            <person name="Kyrpides N.C."/>
        </authorList>
    </citation>
    <scope>NUCLEOTIDE SEQUENCE [LARGE SCALE GENOMIC DNA]</scope>
    <source>
        <strain evidence="1 2">CECT 7306</strain>
    </source>
</reference>
<dbReference type="OrthoDB" id="2579959at2"/>
<dbReference type="Pfam" id="PF00805">
    <property type="entry name" value="Pentapeptide"/>
    <property type="match status" value="2"/>
</dbReference>
<dbReference type="RefSeq" id="WP_123379481.1">
    <property type="nucleotide sequence ID" value="NZ_RJKN01000003.1"/>
</dbReference>
<proteinExistence type="predicted"/>
<comment type="caution">
    <text evidence="1">The sequence shown here is derived from an EMBL/GenBank/DDBJ whole genome shotgun (WGS) entry which is preliminary data.</text>
</comment>
<accession>A0A3N1HMU1</accession>
<sequence length="232" mass="24434">MRRRAEERLEVVLPALEELARAPRAGEVLDAVRLTGLDLAGADLPDLRLLEVELSGCRLDGARLPGARLSSVRLVDLAARALDAGGSSWREVVVEGGRLGVLGLAGATLQRVRASGARLHHVDARGARLHDVLLEDCTVGELDLTDAEGAHVVLRRCRVERLVLRGTDLAPPDGLDVTGADVAVLDALDDRRAPLRGLVLSAAQATDLAEVLARHLGARVVDPAPREGSGAG</sequence>
<name>A0A3N1HMU1_9ACTN</name>
<dbReference type="Gene3D" id="2.160.20.80">
    <property type="entry name" value="E3 ubiquitin-protein ligase SopA"/>
    <property type="match status" value="1"/>
</dbReference>
<evidence type="ECO:0000313" key="1">
    <source>
        <dbReference type="EMBL" id="ROP43785.1"/>
    </source>
</evidence>
<dbReference type="AlphaFoldDB" id="A0A3N1HMU1"/>
<dbReference type="InterPro" id="IPR051082">
    <property type="entry name" value="Pentapeptide-BTB/POZ_domain"/>
</dbReference>
<dbReference type="PANTHER" id="PTHR14136">
    <property type="entry name" value="BTB_POZ DOMAIN-CONTAINING PROTEIN KCTD9"/>
    <property type="match status" value="1"/>
</dbReference>
<dbReference type="Proteomes" id="UP000276232">
    <property type="component" value="Unassembled WGS sequence"/>
</dbReference>
<dbReference type="PANTHER" id="PTHR14136:SF17">
    <property type="entry name" value="BTB_POZ DOMAIN-CONTAINING PROTEIN KCTD9"/>
    <property type="match status" value="1"/>
</dbReference>
<dbReference type="SUPFAM" id="SSF141571">
    <property type="entry name" value="Pentapeptide repeat-like"/>
    <property type="match status" value="1"/>
</dbReference>
<protein>
    <submittedName>
        <fullName evidence="1">Uncharacterized protein YjbI with pentapeptide repeats</fullName>
    </submittedName>
</protein>
<gene>
    <name evidence="1" type="ORF">EDC03_1379</name>
</gene>
<evidence type="ECO:0000313" key="2">
    <source>
        <dbReference type="Proteomes" id="UP000276232"/>
    </source>
</evidence>
<dbReference type="InterPro" id="IPR001646">
    <property type="entry name" value="5peptide_repeat"/>
</dbReference>
<keyword evidence="2" id="KW-1185">Reference proteome</keyword>